<dbReference type="SMART" id="SM01417">
    <property type="entry name" value="Solute_trans_a"/>
    <property type="match status" value="1"/>
</dbReference>
<keyword evidence="2 5" id="KW-0812">Transmembrane</keyword>
<dbReference type="VEuPathDB" id="FungiDB:BO78DRAFT_355955"/>
<proteinExistence type="predicted"/>
<feature type="transmembrane region" description="Helical" evidence="5">
    <location>
        <begin position="202"/>
        <end position="224"/>
    </location>
</feature>
<feature type="transmembrane region" description="Helical" evidence="5">
    <location>
        <begin position="82"/>
        <end position="103"/>
    </location>
</feature>
<dbReference type="Proteomes" id="UP000248423">
    <property type="component" value="Unassembled WGS sequence"/>
</dbReference>
<evidence type="ECO:0000313" key="7">
    <source>
        <dbReference type="Proteomes" id="UP000248423"/>
    </source>
</evidence>
<dbReference type="EMBL" id="KZ826463">
    <property type="protein sequence ID" value="PYI00284.1"/>
    <property type="molecule type" value="Genomic_DNA"/>
</dbReference>
<feature type="transmembrane region" description="Helical" evidence="5">
    <location>
        <begin position="109"/>
        <end position="127"/>
    </location>
</feature>
<keyword evidence="4 5" id="KW-0472">Membrane</keyword>
<name>A0A319E9C0_ASPSB</name>
<sequence>MGRLLNFIHEHHSSNHTCPSHVVSEDETKNVVGNLSFYHLNMIISGASTVLACVIIFALMMRHATRFSNPTEQIRVMRISSVVPVYSIFSFLSVCFPNGYVYFSSWPDPFEGLALYSFFLLLCEFIAPSDEQRVGLIATLKIKPSRLRRKAPPVDGLTWFKRTYYVVVQYPIVALITTVVSCITQGAGVYCLDSKEPYFAHIWITIIKNVSISFAVMAVVKFYMQLKGHMEEHRALAKLLAFKLIVGLTFAESILFTILRTASILKASSAMTYTDITIGLPTMIICIQMVPLACFFHYAYSVSPYSVMKLPLANQPRYEPVDDIAEIKMRQKYQGGPLGIYAWAQFFNPVAMAREFVFPLTLVNTAARSPEHQILTPEQQDERYEGL</sequence>
<comment type="subcellular location">
    <subcellularLocation>
        <location evidence="1">Membrane</location>
        <topology evidence="1">Multi-pass membrane protein</topology>
    </subcellularLocation>
</comment>
<evidence type="ECO:0000256" key="1">
    <source>
        <dbReference type="ARBA" id="ARBA00004141"/>
    </source>
</evidence>
<dbReference type="Pfam" id="PF03619">
    <property type="entry name" value="Solute_trans_a"/>
    <property type="match status" value="1"/>
</dbReference>
<evidence type="ECO:0000256" key="5">
    <source>
        <dbReference type="SAM" id="Phobius"/>
    </source>
</evidence>
<dbReference type="InterPro" id="IPR005178">
    <property type="entry name" value="Ostalpha/TMEM184C"/>
</dbReference>
<dbReference type="GO" id="GO:0016020">
    <property type="term" value="C:membrane"/>
    <property type="evidence" value="ECO:0007669"/>
    <property type="project" value="UniProtKB-SubCell"/>
</dbReference>
<dbReference type="PANTHER" id="PTHR23423">
    <property type="entry name" value="ORGANIC SOLUTE TRANSPORTER-RELATED"/>
    <property type="match status" value="1"/>
</dbReference>
<reference evidence="6 7" key="1">
    <citation type="submission" date="2018-02" db="EMBL/GenBank/DDBJ databases">
        <title>The genomes of Aspergillus section Nigri reveals drivers in fungal speciation.</title>
        <authorList>
            <consortium name="DOE Joint Genome Institute"/>
            <person name="Vesth T.C."/>
            <person name="Nybo J."/>
            <person name="Theobald S."/>
            <person name="Brandl J."/>
            <person name="Frisvad J.C."/>
            <person name="Nielsen K.F."/>
            <person name="Lyhne E.K."/>
            <person name="Kogle M.E."/>
            <person name="Kuo A."/>
            <person name="Riley R."/>
            <person name="Clum A."/>
            <person name="Nolan M."/>
            <person name="Lipzen A."/>
            <person name="Salamov A."/>
            <person name="Henrissat B."/>
            <person name="Wiebenga A."/>
            <person name="De vries R.P."/>
            <person name="Grigoriev I.V."/>
            <person name="Mortensen U.H."/>
            <person name="Andersen M.R."/>
            <person name="Baker S.E."/>
        </authorList>
    </citation>
    <scope>NUCLEOTIDE SEQUENCE [LARGE SCALE GENOMIC DNA]</scope>
    <source>
        <strain evidence="6 7">CBS 121057</strain>
    </source>
</reference>
<accession>A0A319E9C0</accession>
<keyword evidence="3 5" id="KW-1133">Transmembrane helix</keyword>
<dbReference type="STRING" id="1448318.A0A319E9C0"/>
<dbReference type="OrthoDB" id="5348404at2759"/>
<evidence type="ECO:0000256" key="3">
    <source>
        <dbReference type="ARBA" id="ARBA00022989"/>
    </source>
</evidence>
<feature type="transmembrane region" description="Helical" evidence="5">
    <location>
        <begin position="170"/>
        <end position="190"/>
    </location>
</feature>
<evidence type="ECO:0000313" key="6">
    <source>
        <dbReference type="EMBL" id="PYI00284.1"/>
    </source>
</evidence>
<evidence type="ECO:0000256" key="2">
    <source>
        <dbReference type="ARBA" id="ARBA00022692"/>
    </source>
</evidence>
<dbReference type="AlphaFoldDB" id="A0A319E9C0"/>
<organism evidence="6 7">
    <name type="scientific">Aspergillus sclerotiicarbonarius (strain CBS 121057 / IBT 28362)</name>
    <dbReference type="NCBI Taxonomy" id="1448318"/>
    <lineage>
        <taxon>Eukaryota</taxon>
        <taxon>Fungi</taxon>
        <taxon>Dikarya</taxon>
        <taxon>Ascomycota</taxon>
        <taxon>Pezizomycotina</taxon>
        <taxon>Eurotiomycetes</taxon>
        <taxon>Eurotiomycetidae</taxon>
        <taxon>Eurotiales</taxon>
        <taxon>Aspergillaceae</taxon>
        <taxon>Aspergillus</taxon>
        <taxon>Aspergillus subgen. Circumdati</taxon>
    </lineage>
</organism>
<feature type="transmembrane region" description="Helical" evidence="5">
    <location>
        <begin position="278"/>
        <end position="300"/>
    </location>
</feature>
<feature type="transmembrane region" description="Helical" evidence="5">
    <location>
        <begin position="37"/>
        <end position="61"/>
    </location>
</feature>
<protein>
    <submittedName>
        <fullName evidence="6">DUF300-domain-containing protein</fullName>
    </submittedName>
</protein>
<keyword evidence="7" id="KW-1185">Reference proteome</keyword>
<evidence type="ECO:0000256" key="4">
    <source>
        <dbReference type="ARBA" id="ARBA00023136"/>
    </source>
</evidence>
<feature type="transmembrane region" description="Helical" evidence="5">
    <location>
        <begin position="236"/>
        <end position="258"/>
    </location>
</feature>
<gene>
    <name evidence="6" type="ORF">BO78DRAFT_355955</name>
</gene>